<dbReference type="InterPro" id="IPR013479">
    <property type="entry name" value="ADP-ribosyl_diN_reduct_hydro"/>
</dbReference>
<dbReference type="GO" id="GO:0047407">
    <property type="term" value="F:ADP-ribosyl-[dinitrogen reductase] hydrolase activity"/>
    <property type="evidence" value="ECO:0007669"/>
    <property type="project" value="UniProtKB-EC"/>
</dbReference>
<dbReference type="Pfam" id="PF03747">
    <property type="entry name" value="ADP_ribosyl_GH"/>
    <property type="match status" value="1"/>
</dbReference>
<accession>A0A7X1ZGM8</accession>
<evidence type="ECO:0000256" key="1">
    <source>
        <dbReference type="PIRSR" id="PIRSR605502-1"/>
    </source>
</evidence>
<keyword evidence="2" id="KW-0326">Glycosidase</keyword>
<gene>
    <name evidence="2" type="primary">draG</name>
    <name evidence="2" type="ORF">GHC57_15715</name>
</gene>
<comment type="cofactor">
    <cofactor evidence="1">
        <name>Mg(2+)</name>
        <dbReference type="ChEBI" id="CHEBI:18420"/>
    </cofactor>
    <text evidence="1">Binds 2 magnesium ions per subunit.</text>
</comment>
<dbReference type="SUPFAM" id="SSF101478">
    <property type="entry name" value="ADP-ribosylglycohydrolase"/>
    <property type="match status" value="1"/>
</dbReference>
<dbReference type="PANTHER" id="PTHR16222:SF12">
    <property type="entry name" value="ADP-RIBOSYLGLYCOHYDROLASE-RELATED"/>
    <property type="match status" value="1"/>
</dbReference>
<dbReference type="Proteomes" id="UP000434582">
    <property type="component" value="Unassembled WGS sequence"/>
</dbReference>
<dbReference type="AlphaFoldDB" id="A0A7X1ZGM8"/>
<feature type="binding site" evidence="1">
    <location>
        <position position="61"/>
    </location>
    <ligand>
        <name>Mg(2+)</name>
        <dbReference type="ChEBI" id="CHEBI:18420"/>
        <label>1</label>
    </ligand>
</feature>
<sequence length="297" mass="31960">MDMDTLEDRALGAYLGLAVGDALGATVEFMTRREIQHRYGIHSRMTGGGWLNLAPGQITDDTGMALALGRALIANGGFYTQAVADAYIAWLKSKPVDCGNTVRRGIRRAMTKGTLHAPYNDGDGGNGAAMRLVPVALATLGAPDNEMVAWTLGQARITHHQRYSDAACVALVRMVHRALHGEGMAGVRAEANRLVETEKKFRFTPYRGFSSAYIVDTMQTVLHFYFATDSARSCIIETVNQGGDADTTGAIAGMLAGATHGASTLPSAWTKKLDRSVAAEITAQTRALLMLAKRWRD</sequence>
<dbReference type="InterPro" id="IPR005502">
    <property type="entry name" value="Ribosyl_crysJ1"/>
</dbReference>
<proteinExistence type="predicted"/>
<name>A0A7X1ZGM8_9PROT</name>
<feature type="binding site" evidence="1">
    <location>
        <position position="60"/>
    </location>
    <ligand>
        <name>Mg(2+)</name>
        <dbReference type="ChEBI" id="CHEBI:18420"/>
        <label>1</label>
    </ligand>
</feature>
<feature type="binding site" evidence="1">
    <location>
        <position position="59"/>
    </location>
    <ligand>
        <name>Mg(2+)</name>
        <dbReference type="ChEBI" id="CHEBI:18420"/>
        <label>1</label>
    </ligand>
</feature>
<keyword evidence="2" id="KW-0378">Hydrolase</keyword>
<evidence type="ECO:0000313" key="2">
    <source>
        <dbReference type="EMBL" id="MQX37968.1"/>
    </source>
</evidence>
<organism evidence="2 3">
    <name type="scientific">Roseospira navarrensis</name>
    <dbReference type="NCBI Taxonomy" id="140058"/>
    <lineage>
        <taxon>Bacteria</taxon>
        <taxon>Pseudomonadati</taxon>
        <taxon>Pseudomonadota</taxon>
        <taxon>Alphaproteobacteria</taxon>
        <taxon>Rhodospirillales</taxon>
        <taxon>Rhodospirillaceae</taxon>
        <taxon>Roseospira</taxon>
    </lineage>
</organism>
<dbReference type="EMBL" id="WIVE01000064">
    <property type="protein sequence ID" value="MQX37968.1"/>
    <property type="molecule type" value="Genomic_DNA"/>
</dbReference>
<keyword evidence="3" id="KW-1185">Reference proteome</keyword>
<feature type="binding site" evidence="1">
    <location>
        <position position="247"/>
    </location>
    <ligand>
        <name>Mg(2+)</name>
        <dbReference type="ChEBI" id="CHEBI:18420"/>
        <label>1</label>
    </ligand>
</feature>
<dbReference type="PANTHER" id="PTHR16222">
    <property type="entry name" value="ADP-RIBOSYLGLYCOHYDROLASE"/>
    <property type="match status" value="1"/>
</dbReference>
<dbReference type="GO" id="GO:0046872">
    <property type="term" value="F:metal ion binding"/>
    <property type="evidence" value="ECO:0007669"/>
    <property type="project" value="UniProtKB-KW"/>
</dbReference>
<feature type="binding site" evidence="1">
    <location>
        <position position="246"/>
    </location>
    <ligand>
        <name>Mg(2+)</name>
        <dbReference type="ChEBI" id="CHEBI:18420"/>
        <label>1</label>
    </ligand>
</feature>
<reference evidence="2 3" key="1">
    <citation type="submission" date="2019-10" db="EMBL/GenBank/DDBJ databases">
        <title>Draft whole-genome sequence of the purple nonsulfur photosynthetic bacterium Roseospira navarrensis DSM 15114.</title>
        <authorList>
            <person name="Kyndt J.A."/>
            <person name="Meyer T.E."/>
        </authorList>
    </citation>
    <scope>NUCLEOTIDE SEQUENCE [LARGE SCALE GENOMIC DNA]</scope>
    <source>
        <strain evidence="2 3">DSM 15114</strain>
    </source>
</reference>
<dbReference type="Gene3D" id="1.10.4080.10">
    <property type="entry name" value="ADP-ribosylation/Crystallin J1"/>
    <property type="match status" value="1"/>
</dbReference>
<protein>
    <submittedName>
        <fullName evidence="2">ADP-ribosyl-[dinitrogen reductase] hydrolase</fullName>
        <ecNumber evidence="2">3.2.2.24</ecNumber>
    </submittedName>
</protein>
<feature type="binding site" evidence="1">
    <location>
        <position position="244"/>
    </location>
    <ligand>
        <name>Mg(2+)</name>
        <dbReference type="ChEBI" id="CHEBI:18420"/>
        <label>1</label>
    </ligand>
</feature>
<dbReference type="EC" id="3.2.2.24" evidence="2"/>
<keyword evidence="1" id="KW-0460">Magnesium</keyword>
<dbReference type="NCBIfam" id="TIGR02662">
    <property type="entry name" value="dinitro_DRAG"/>
    <property type="match status" value="1"/>
</dbReference>
<evidence type="ECO:0000313" key="3">
    <source>
        <dbReference type="Proteomes" id="UP000434582"/>
    </source>
</evidence>
<comment type="caution">
    <text evidence="2">The sequence shown here is derived from an EMBL/GenBank/DDBJ whole genome shotgun (WGS) entry which is preliminary data.</text>
</comment>
<keyword evidence="1" id="KW-0479">Metal-binding</keyword>
<dbReference type="OrthoDB" id="9806482at2"/>
<dbReference type="InterPro" id="IPR050792">
    <property type="entry name" value="ADP-ribosylglycohydrolase"/>
</dbReference>
<dbReference type="InterPro" id="IPR036705">
    <property type="entry name" value="Ribosyl_crysJ1_sf"/>
</dbReference>